<dbReference type="GO" id="GO:0005770">
    <property type="term" value="C:late endosome"/>
    <property type="evidence" value="ECO:0000318"/>
    <property type="project" value="GO_Central"/>
</dbReference>
<dbReference type="PANTHER" id="PTHR12616:SF14">
    <property type="entry name" value="RING-TYPE DOMAIN-CONTAINING PROTEIN"/>
    <property type="match status" value="1"/>
</dbReference>
<reference evidence="4" key="1">
    <citation type="journal article" date="2012" name="Nature">
        <title>The tomato genome sequence provides insights into fleshy fruit evolution.</title>
        <authorList>
            <consortium name="Tomato Genome Consortium"/>
        </authorList>
    </citation>
    <scope>NUCLEOTIDE SEQUENCE [LARGE SCALE GENOMIC DNA]</scope>
    <source>
        <strain evidence="4">cv. Heinz 1706</strain>
    </source>
</reference>
<keyword evidence="1" id="KW-0862">Zinc</keyword>
<dbReference type="OMA" id="TAPEHFK"/>
<dbReference type="InterPro" id="IPR045111">
    <property type="entry name" value="Vps41/Vps8"/>
</dbReference>
<feature type="region of interest" description="Disordered" evidence="2">
    <location>
        <begin position="883"/>
        <end position="911"/>
    </location>
</feature>
<evidence type="ECO:0000259" key="3">
    <source>
        <dbReference type="PROSITE" id="PS50089"/>
    </source>
</evidence>
<dbReference type="GO" id="GO:0030897">
    <property type="term" value="C:HOPS complex"/>
    <property type="evidence" value="ECO:0000318"/>
    <property type="project" value="GO_Central"/>
</dbReference>
<dbReference type="InterPro" id="IPR059070">
    <property type="entry name" value="TPR_VPS8_2"/>
</dbReference>
<dbReference type="Gramene" id="Solyc05g044610.2.1">
    <property type="protein sequence ID" value="Solyc05g044610.2.1"/>
    <property type="gene ID" value="Solyc05g044610.2"/>
</dbReference>
<evidence type="ECO:0000313" key="5">
    <source>
        <dbReference type="Proteomes" id="UP000004994"/>
    </source>
</evidence>
<dbReference type="EnsemblPlants" id="Solyc05g044610.2.1">
    <property type="protein sequence ID" value="Solyc05g044610.2.1"/>
    <property type="gene ID" value="Solyc05g044610.2"/>
</dbReference>
<protein>
    <recommendedName>
        <fullName evidence="3">RING-type domain-containing protein</fullName>
    </recommendedName>
</protein>
<accession>A0A3Q7GJM7</accession>
<dbReference type="Pfam" id="PF25066">
    <property type="entry name" value="TPR_VPS8_2"/>
    <property type="match status" value="1"/>
</dbReference>
<dbReference type="AlphaFoldDB" id="A0A3Q7GJM7"/>
<evidence type="ECO:0000313" key="4">
    <source>
        <dbReference type="EnsemblPlants" id="Solyc05g044610.2.1"/>
    </source>
</evidence>
<keyword evidence="1" id="KW-0863">Zinc-finger</keyword>
<dbReference type="PANTHER" id="PTHR12616">
    <property type="entry name" value="VACUOLAR PROTEIN SORTING VPS41"/>
    <property type="match status" value="1"/>
</dbReference>
<proteinExistence type="predicted"/>
<dbReference type="InParanoid" id="A0A3Q7GJM7"/>
<evidence type="ECO:0000256" key="1">
    <source>
        <dbReference type="PROSITE-ProRule" id="PRU00175"/>
    </source>
</evidence>
<sequence>MMNYAGRGAFPSTRVPSLKRELLQFLLEEVSSPNSSTAMCLPYNVPNPNLLSLLEIDTEATLDVLRYAFVEGENESYSPASNPADSKTETTEVNISTIEGISLVQKVVDVLAVILNLSYFQTGGTINNKDEICTDIWPTRKDTEYILDFISFLIASEKAKVSKDTLCQIFEYLTLGNETYTNVSGRIVETFNRKQKQLSALLEVLPEEDWDAHYLLNLCERAQLHQVCGLIHAITHQYLSALDSYMKAVDEPILAFVYVDDMLRQLRGKEYDDFRSAVISRIPDLLKLNRLQYNSIMEGTFFLIVNHFGEESDYILSQLQANPESLFLYLKTLIEVHSTGTLNLSSLRKLDASDFPSGRNKKHMSSEVYLEALSDLPKLLQNYPIHITDEMTELYIESIILCPGVDHPESNKSLKLYTPKTRNFSRDSQQHVEMRSKGIATGIPLLKTRTDVSTIIYLEMSVLVKLIRQCTDVFHGPSLLPPTDRYERKSVLRFLETSESYRVERCLHLCQEYGVIDAAAFLLERVGDIGSALLLVISSLSDKFILLDTAVESEHCATAPEHFKAILSKKEVTDIIEILRTCIGLCQRNSPRLDSDEAESLWFQLLDSFCEPLMDSHDHMIRYKEDECVQEGERACKIQWKVSKSHRNAHILRKLLSVFIKEIVEGMIGYVSLPRIILKLLSDNETQEFGDFKPTILGMLGTYDFERRILDTAKSLIEDDTYSSLSLLKRGASHGFAPWNLLCCICNCSLTKDFSASSIQIFTCGHATHQQCEPQESEASIRGNSTGCPICMPRKNSEKLRSKSMLVENGLVKSISKSHQTNGTTGLYPHENDGFDNSYGLQSVSRFDLLLNLQKTHQSMQLENIPQLRLAPPAVYHEKVKKRNIPSAGESSNGLAKPEKPSRSKHLRDVKRRTLSCDSNTFKLEAANPIVIFLVYLRYVVHYSRN</sequence>
<dbReference type="GO" id="GO:0016236">
    <property type="term" value="P:macroautophagy"/>
    <property type="evidence" value="ECO:0000318"/>
    <property type="project" value="GO_Central"/>
</dbReference>
<feature type="domain" description="RING-type" evidence="3">
    <location>
        <begin position="743"/>
        <end position="791"/>
    </location>
</feature>
<dbReference type="STRING" id="4081.A0A3Q7GJM7"/>
<dbReference type="GO" id="GO:0009267">
    <property type="term" value="P:cellular response to starvation"/>
    <property type="evidence" value="ECO:0000318"/>
    <property type="project" value="GO_Central"/>
</dbReference>
<dbReference type="PROSITE" id="PS50089">
    <property type="entry name" value="ZF_RING_2"/>
    <property type="match status" value="1"/>
</dbReference>
<keyword evidence="5" id="KW-1185">Reference proteome</keyword>
<dbReference type="Pfam" id="PF23556">
    <property type="entry name" value="TPR_Vps41"/>
    <property type="match status" value="1"/>
</dbReference>
<dbReference type="GO" id="GO:0034058">
    <property type="term" value="P:endosomal vesicle fusion"/>
    <property type="evidence" value="ECO:0000318"/>
    <property type="project" value="GO_Central"/>
</dbReference>
<organism evidence="4">
    <name type="scientific">Solanum lycopersicum</name>
    <name type="common">Tomato</name>
    <name type="synonym">Lycopersicon esculentum</name>
    <dbReference type="NCBI Taxonomy" id="4081"/>
    <lineage>
        <taxon>Eukaryota</taxon>
        <taxon>Viridiplantae</taxon>
        <taxon>Streptophyta</taxon>
        <taxon>Embryophyta</taxon>
        <taxon>Tracheophyta</taxon>
        <taxon>Spermatophyta</taxon>
        <taxon>Magnoliopsida</taxon>
        <taxon>eudicotyledons</taxon>
        <taxon>Gunneridae</taxon>
        <taxon>Pentapetalae</taxon>
        <taxon>asterids</taxon>
        <taxon>lamiids</taxon>
        <taxon>Solanales</taxon>
        <taxon>Solanaceae</taxon>
        <taxon>Solanoideae</taxon>
        <taxon>Solaneae</taxon>
        <taxon>Solanum</taxon>
        <taxon>Solanum subgen. Lycopersicon</taxon>
    </lineage>
</organism>
<dbReference type="Proteomes" id="UP000004994">
    <property type="component" value="Chromosome 5"/>
</dbReference>
<dbReference type="GO" id="GO:0008270">
    <property type="term" value="F:zinc ion binding"/>
    <property type="evidence" value="ECO:0007669"/>
    <property type="project" value="UniProtKB-KW"/>
</dbReference>
<dbReference type="GO" id="GO:0006623">
    <property type="term" value="P:protein targeting to vacuole"/>
    <property type="evidence" value="ECO:0000318"/>
    <property type="project" value="GO_Central"/>
</dbReference>
<dbReference type="InterPro" id="IPR001841">
    <property type="entry name" value="Znf_RING"/>
</dbReference>
<evidence type="ECO:0000256" key="2">
    <source>
        <dbReference type="SAM" id="MobiDB-lite"/>
    </source>
</evidence>
<keyword evidence="1" id="KW-0479">Metal-binding</keyword>
<reference evidence="4" key="2">
    <citation type="submission" date="2019-01" db="UniProtKB">
        <authorList>
            <consortium name="EnsemblPlants"/>
        </authorList>
    </citation>
    <scope>IDENTIFICATION</scope>
    <source>
        <strain evidence="4">cv. Heinz 1706</strain>
    </source>
</reference>
<name>A0A3Q7GJM7_SOLLC</name>